<dbReference type="PRINTS" id="PR00344">
    <property type="entry name" value="BCTRLSENSOR"/>
</dbReference>
<dbReference type="GO" id="GO:0005524">
    <property type="term" value="F:ATP binding"/>
    <property type="evidence" value="ECO:0007669"/>
    <property type="project" value="UniProtKB-KW"/>
</dbReference>
<keyword evidence="10" id="KW-1185">Reference proteome</keyword>
<comment type="catalytic activity">
    <reaction evidence="1">
        <text>ATP + protein L-histidine = ADP + protein N-phospho-L-histidine.</text>
        <dbReference type="EC" id="2.7.13.3"/>
    </reaction>
</comment>
<proteinExistence type="predicted"/>
<organism evidence="9 10">
    <name type="scientific">Pueribacillus theae</name>
    <dbReference type="NCBI Taxonomy" id="2171751"/>
    <lineage>
        <taxon>Bacteria</taxon>
        <taxon>Bacillati</taxon>
        <taxon>Bacillota</taxon>
        <taxon>Bacilli</taxon>
        <taxon>Bacillales</taxon>
        <taxon>Bacillaceae</taxon>
        <taxon>Pueribacillus</taxon>
    </lineage>
</organism>
<evidence type="ECO:0000259" key="8">
    <source>
        <dbReference type="PROSITE" id="PS50109"/>
    </source>
</evidence>
<dbReference type="InterPro" id="IPR004358">
    <property type="entry name" value="Sig_transdc_His_kin-like_C"/>
</dbReference>
<keyword evidence="5" id="KW-0418">Kinase</keyword>
<evidence type="ECO:0000256" key="1">
    <source>
        <dbReference type="ARBA" id="ARBA00000085"/>
    </source>
</evidence>
<evidence type="ECO:0000256" key="5">
    <source>
        <dbReference type="ARBA" id="ARBA00022777"/>
    </source>
</evidence>
<evidence type="ECO:0000313" key="9">
    <source>
        <dbReference type="EMBL" id="PWA08026.1"/>
    </source>
</evidence>
<dbReference type="InterPro" id="IPR005467">
    <property type="entry name" value="His_kinase_dom"/>
</dbReference>
<evidence type="ECO:0000256" key="6">
    <source>
        <dbReference type="ARBA" id="ARBA00022840"/>
    </source>
</evidence>
<evidence type="ECO:0000313" key="10">
    <source>
        <dbReference type="Proteomes" id="UP000245998"/>
    </source>
</evidence>
<accession>A0A2U1JS38</accession>
<dbReference type="PANTHER" id="PTHR43711:SF1">
    <property type="entry name" value="HISTIDINE KINASE 1"/>
    <property type="match status" value="1"/>
</dbReference>
<dbReference type="EMBL" id="QCZG01000043">
    <property type="protein sequence ID" value="PWA08026.1"/>
    <property type="molecule type" value="Genomic_DNA"/>
</dbReference>
<dbReference type="GO" id="GO:0000160">
    <property type="term" value="P:phosphorelay signal transduction system"/>
    <property type="evidence" value="ECO:0007669"/>
    <property type="project" value="UniProtKB-KW"/>
</dbReference>
<gene>
    <name evidence="9" type="ORF">DCC39_15790</name>
</gene>
<dbReference type="InterPro" id="IPR050736">
    <property type="entry name" value="Sensor_HK_Regulatory"/>
</dbReference>
<dbReference type="Pfam" id="PF02518">
    <property type="entry name" value="HATPase_c"/>
    <property type="match status" value="1"/>
</dbReference>
<dbReference type="GO" id="GO:0004673">
    <property type="term" value="F:protein histidine kinase activity"/>
    <property type="evidence" value="ECO:0007669"/>
    <property type="project" value="UniProtKB-EC"/>
</dbReference>
<keyword evidence="7" id="KW-0902">Two-component regulatory system</keyword>
<comment type="caution">
    <text evidence="9">The sequence shown here is derived from an EMBL/GenBank/DDBJ whole genome shotgun (WGS) entry which is preliminary data.</text>
</comment>
<evidence type="ECO:0000256" key="4">
    <source>
        <dbReference type="ARBA" id="ARBA00022741"/>
    </source>
</evidence>
<keyword evidence="4" id="KW-0547">Nucleotide-binding</keyword>
<keyword evidence="6" id="KW-0067">ATP-binding</keyword>
<feature type="domain" description="Histidine kinase" evidence="8">
    <location>
        <begin position="1"/>
        <end position="64"/>
    </location>
</feature>
<dbReference type="SUPFAM" id="SSF55874">
    <property type="entry name" value="ATPase domain of HSP90 chaperone/DNA topoisomerase II/histidine kinase"/>
    <property type="match status" value="1"/>
</dbReference>
<evidence type="ECO:0000256" key="2">
    <source>
        <dbReference type="ARBA" id="ARBA00012438"/>
    </source>
</evidence>
<sequence length="65" mass="7184">MDEYTASHLFDRYYRGTSTEAPSEGTGLGMAVVHQIITAYDGTIEVKSKLGQGTSMIVRLPYIQK</sequence>
<dbReference type="OrthoDB" id="9757990at2"/>
<dbReference type="EC" id="2.7.13.3" evidence="2"/>
<dbReference type="Gene3D" id="3.30.565.10">
    <property type="entry name" value="Histidine kinase-like ATPase, C-terminal domain"/>
    <property type="match status" value="1"/>
</dbReference>
<name>A0A2U1JS38_9BACI</name>
<keyword evidence="3" id="KW-0808">Transferase</keyword>
<evidence type="ECO:0000256" key="3">
    <source>
        <dbReference type="ARBA" id="ARBA00022679"/>
    </source>
</evidence>
<dbReference type="PROSITE" id="PS50109">
    <property type="entry name" value="HIS_KIN"/>
    <property type="match status" value="1"/>
</dbReference>
<dbReference type="RefSeq" id="WP_116555867.1">
    <property type="nucleotide sequence ID" value="NZ_QCZG01000043.1"/>
</dbReference>
<dbReference type="Proteomes" id="UP000245998">
    <property type="component" value="Unassembled WGS sequence"/>
</dbReference>
<reference evidence="9 10" key="1">
    <citation type="submission" date="2018-04" db="EMBL/GenBank/DDBJ databases">
        <title>Camelliibacillus theae gen. nov., sp. nov., isolated from Pu'er tea.</title>
        <authorList>
            <person name="Niu L."/>
        </authorList>
    </citation>
    <scope>NUCLEOTIDE SEQUENCE [LARGE SCALE GENOMIC DNA]</scope>
    <source>
        <strain evidence="9 10">T8</strain>
    </source>
</reference>
<dbReference type="InterPro" id="IPR003594">
    <property type="entry name" value="HATPase_dom"/>
</dbReference>
<evidence type="ECO:0000256" key="7">
    <source>
        <dbReference type="ARBA" id="ARBA00023012"/>
    </source>
</evidence>
<protein>
    <recommendedName>
        <fullName evidence="2">histidine kinase</fullName>
        <ecNumber evidence="2">2.7.13.3</ecNumber>
    </recommendedName>
</protein>
<dbReference type="PANTHER" id="PTHR43711">
    <property type="entry name" value="TWO-COMPONENT HISTIDINE KINASE"/>
    <property type="match status" value="1"/>
</dbReference>
<dbReference type="AlphaFoldDB" id="A0A2U1JS38"/>
<dbReference type="InterPro" id="IPR036890">
    <property type="entry name" value="HATPase_C_sf"/>
</dbReference>